<proteinExistence type="predicted"/>
<gene>
    <name evidence="5" type="primary">ybgA</name>
    <name evidence="5" type="ORF">GCM10007390_30690</name>
</gene>
<dbReference type="Gene3D" id="3.40.1410.10">
    <property type="entry name" value="Chorismate lyase-like"/>
    <property type="match status" value="1"/>
</dbReference>
<organism evidence="5 6">
    <name type="scientific">Persicitalea jodogahamensis</name>
    <dbReference type="NCBI Taxonomy" id="402147"/>
    <lineage>
        <taxon>Bacteria</taxon>
        <taxon>Pseudomonadati</taxon>
        <taxon>Bacteroidota</taxon>
        <taxon>Cytophagia</taxon>
        <taxon>Cytophagales</taxon>
        <taxon>Spirosomataceae</taxon>
        <taxon>Persicitalea</taxon>
    </lineage>
</organism>
<evidence type="ECO:0000256" key="3">
    <source>
        <dbReference type="ARBA" id="ARBA00023163"/>
    </source>
</evidence>
<feature type="domain" description="HTH gntR-type" evidence="4">
    <location>
        <begin position="3"/>
        <end position="71"/>
    </location>
</feature>
<evidence type="ECO:0000313" key="5">
    <source>
        <dbReference type="EMBL" id="GHB74872.1"/>
    </source>
</evidence>
<dbReference type="Gene3D" id="1.10.10.10">
    <property type="entry name" value="Winged helix-like DNA-binding domain superfamily/Winged helix DNA-binding domain"/>
    <property type="match status" value="1"/>
</dbReference>
<protein>
    <submittedName>
        <fullName evidence="5">Putative HTH-type transcriptional regulator YbgA</fullName>
    </submittedName>
</protein>
<keyword evidence="1" id="KW-0805">Transcription regulation</keyword>
<dbReference type="SMART" id="SM00866">
    <property type="entry name" value="UTRA"/>
    <property type="match status" value="1"/>
</dbReference>
<name>A0A8J3D360_9BACT</name>
<evidence type="ECO:0000313" key="6">
    <source>
        <dbReference type="Proteomes" id="UP000598271"/>
    </source>
</evidence>
<accession>A0A8J3D360</accession>
<dbReference type="SUPFAM" id="SSF46785">
    <property type="entry name" value="Winged helix' DNA-binding domain"/>
    <property type="match status" value="1"/>
</dbReference>
<sequence length="254" mass="28890">MTKPKFIVISEGIIEKIKSGEYQPGDQIPSENELIKQYRVSNTTARKSLLDIESKGWAKRIKGKGTFVLNRTPDHHLVRTLGSIMATRRGFHDSLIAEGFRPKDLVLEKAILPDGISTEIGGKHFIIDGPVLKIHQLRYADEEIIKDEIKYVSLKLCPNIHKKPTEISYFKAYETTYRLKIEEVKQTLSADITHPESKDNNFDLKQATPVFILDSAVVCANGKVVELERSYYRGDKYKFAIVANPEYHNTDPES</sequence>
<dbReference type="EMBL" id="BMXF01000003">
    <property type="protein sequence ID" value="GHB74872.1"/>
    <property type="molecule type" value="Genomic_DNA"/>
</dbReference>
<dbReference type="PANTHER" id="PTHR44846:SF1">
    <property type="entry name" value="MANNOSYL-D-GLYCERATE TRANSPORT_METABOLISM SYSTEM REPRESSOR MNGR-RELATED"/>
    <property type="match status" value="1"/>
</dbReference>
<keyword evidence="2" id="KW-0238">DNA-binding</keyword>
<dbReference type="PROSITE" id="PS50949">
    <property type="entry name" value="HTH_GNTR"/>
    <property type="match status" value="1"/>
</dbReference>
<dbReference type="InterPro" id="IPR036390">
    <property type="entry name" value="WH_DNA-bd_sf"/>
</dbReference>
<comment type="caution">
    <text evidence="5">The sequence shown here is derived from an EMBL/GenBank/DDBJ whole genome shotgun (WGS) entry which is preliminary data.</text>
</comment>
<keyword evidence="3" id="KW-0804">Transcription</keyword>
<dbReference type="InterPro" id="IPR050679">
    <property type="entry name" value="Bact_HTH_transcr_reg"/>
</dbReference>
<dbReference type="RefSeq" id="WP_189565419.1">
    <property type="nucleotide sequence ID" value="NZ_BMXF01000003.1"/>
</dbReference>
<dbReference type="PANTHER" id="PTHR44846">
    <property type="entry name" value="MANNOSYL-D-GLYCERATE TRANSPORT/METABOLISM SYSTEM REPRESSOR MNGR-RELATED"/>
    <property type="match status" value="1"/>
</dbReference>
<dbReference type="CDD" id="cd07377">
    <property type="entry name" value="WHTH_GntR"/>
    <property type="match status" value="1"/>
</dbReference>
<evidence type="ECO:0000256" key="2">
    <source>
        <dbReference type="ARBA" id="ARBA00023125"/>
    </source>
</evidence>
<dbReference type="AlphaFoldDB" id="A0A8J3D360"/>
<dbReference type="GO" id="GO:0003700">
    <property type="term" value="F:DNA-binding transcription factor activity"/>
    <property type="evidence" value="ECO:0007669"/>
    <property type="project" value="InterPro"/>
</dbReference>
<dbReference type="InterPro" id="IPR000524">
    <property type="entry name" value="Tscrpt_reg_HTH_GntR"/>
</dbReference>
<dbReference type="GO" id="GO:0045892">
    <property type="term" value="P:negative regulation of DNA-templated transcription"/>
    <property type="evidence" value="ECO:0007669"/>
    <property type="project" value="TreeGrafter"/>
</dbReference>
<dbReference type="SMART" id="SM00345">
    <property type="entry name" value="HTH_GNTR"/>
    <property type="match status" value="1"/>
</dbReference>
<dbReference type="SUPFAM" id="SSF64288">
    <property type="entry name" value="Chorismate lyase-like"/>
    <property type="match status" value="1"/>
</dbReference>
<evidence type="ECO:0000259" key="4">
    <source>
        <dbReference type="PROSITE" id="PS50949"/>
    </source>
</evidence>
<dbReference type="GO" id="GO:0003677">
    <property type="term" value="F:DNA binding"/>
    <property type="evidence" value="ECO:0007669"/>
    <property type="project" value="UniProtKB-KW"/>
</dbReference>
<reference evidence="5 6" key="1">
    <citation type="journal article" date="2014" name="Int. J. Syst. Evol. Microbiol.">
        <title>Complete genome sequence of Corynebacterium casei LMG S-19264T (=DSM 44701T), isolated from a smear-ripened cheese.</title>
        <authorList>
            <consortium name="US DOE Joint Genome Institute (JGI-PGF)"/>
            <person name="Walter F."/>
            <person name="Albersmeier A."/>
            <person name="Kalinowski J."/>
            <person name="Ruckert C."/>
        </authorList>
    </citation>
    <scope>NUCLEOTIDE SEQUENCE [LARGE SCALE GENOMIC DNA]</scope>
    <source>
        <strain evidence="5 6">KCTC 12866</strain>
    </source>
</reference>
<dbReference type="Proteomes" id="UP000598271">
    <property type="component" value="Unassembled WGS sequence"/>
</dbReference>
<dbReference type="InterPro" id="IPR011663">
    <property type="entry name" value="UTRA"/>
</dbReference>
<dbReference type="Pfam" id="PF07702">
    <property type="entry name" value="UTRA"/>
    <property type="match status" value="1"/>
</dbReference>
<dbReference type="InterPro" id="IPR036388">
    <property type="entry name" value="WH-like_DNA-bd_sf"/>
</dbReference>
<dbReference type="InterPro" id="IPR028978">
    <property type="entry name" value="Chorismate_lyase_/UTRA_dom_sf"/>
</dbReference>
<dbReference type="Pfam" id="PF00392">
    <property type="entry name" value="GntR"/>
    <property type="match status" value="1"/>
</dbReference>
<keyword evidence="6" id="KW-1185">Reference proteome</keyword>
<evidence type="ECO:0000256" key="1">
    <source>
        <dbReference type="ARBA" id="ARBA00023015"/>
    </source>
</evidence>